<dbReference type="InterPro" id="IPR008930">
    <property type="entry name" value="Terpenoid_cyclase/PrenylTrfase"/>
</dbReference>
<keyword evidence="2" id="KW-1185">Reference proteome</keyword>
<accession>A0ABS3JRB0</accession>
<dbReference type="RefSeq" id="WP_207332513.1">
    <property type="nucleotide sequence ID" value="NZ_JAFMYW010000012.1"/>
</dbReference>
<dbReference type="EMBL" id="JAFMYW010000012">
    <property type="protein sequence ID" value="MBO0952560.1"/>
    <property type="molecule type" value="Genomic_DNA"/>
</dbReference>
<reference evidence="1 2" key="1">
    <citation type="submission" date="2021-03" db="EMBL/GenBank/DDBJ databases">
        <title>Fibrella sp. HMF5405 genome sequencing and assembly.</title>
        <authorList>
            <person name="Kang H."/>
            <person name="Kim H."/>
            <person name="Bae S."/>
            <person name="Joh K."/>
        </authorList>
    </citation>
    <scope>NUCLEOTIDE SEQUENCE [LARGE SCALE GENOMIC DNA]</scope>
    <source>
        <strain evidence="1 2">HMF5405</strain>
    </source>
</reference>
<protein>
    <submittedName>
        <fullName evidence="1">Uncharacterized protein</fullName>
    </submittedName>
</protein>
<sequence length="347" mass="39130">MTSKLSQLDESIASGIAYLEEHQYPSGEFCCYIAADEPMQGWCITDSTVFATMVVASCLLPLTDQPLVDGIVTRATDYVTSQMHHGGVWPVFSERHPWQHIVPYDADSLAYASALLTDRGSGDLVISSTPLLLANRNEQDLFYTWFVLRARWPANQAYWQVAIKELRQPITSFLFWRANECTRADIDLGININVLYYLGDTVQTQPLITALIQMIEEGREGDCDKWYRNPYNIYYLLSRAYKRGVTKLAPVISPIVTRLLSVVQADGQVGRSVLDTAFTITTLLNFGVDLPLLSPAVSFLLSKQSKTGEWPRWLFYYGGPKLLQGWGSEELTTGFCLEALALYRQHQ</sequence>
<dbReference type="SUPFAM" id="SSF48239">
    <property type="entry name" value="Terpenoid cyclases/Protein prenyltransferases"/>
    <property type="match status" value="2"/>
</dbReference>
<name>A0ABS3JRB0_9BACT</name>
<proteinExistence type="predicted"/>
<comment type="caution">
    <text evidence="1">The sequence shown here is derived from an EMBL/GenBank/DDBJ whole genome shotgun (WGS) entry which is preliminary data.</text>
</comment>
<organism evidence="1 2">
    <name type="scientific">Fibrella forsythiae</name>
    <dbReference type="NCBI Taxonomy" id="2817061"/>
    <lineage>
        <taxon>Bacteria</taxon>
        <taxon>Pseudomonadati</taxon>
        <taxon>Bacteroidota</taxon>
        <taxon>Cytophagia</taxon>
        <taxon>Cytophagales</taxon>
        <taxon>Spirosomataceae</taxon>
        <taxon>Fibrella</taxon>
    </lineage>
</organism>
<evidence type="ECO:0000313" key="1">
    <source>
        <dbReference type="EMBL" id="MBO0952560.1"/>
    </source>
</evidence>
<evidence type="ECO:0000313" key="2">
    <source>
        <dbReference type="Proteomes" id="UP000664628"/>
    </source>
</evidence>
<gene>
    <name evidence="1" type="ORF">J2I46_28515</name>
</gene>
<dbReference type="Gene3D" id="1.50.10.20">
    <property type="match status" value="1"/>
</dbReference>
<dbReference type="Proteomes" id="UP000664628">
    <property type="component" value="Unassembled WGS sequence"/>
</dbReference>